<proteinExistence type="inferred from homology"/>
<evidence type="ECO:0000256" key="7">
    <source>
        <dbReference type="ARBA" id="ARBA00022853"/>
    </source>
</evidence>
<feature type="site" description="Histone H3K4me3 binding" evidence="11">
    <location>
        <position position="277"/>
    </location>
</feature>
<dbReference type="InterPro" id="IPR013083">
    <property type="entry name" value="Znf_RING/FYVE/PHD"/>
</dbReference>
<feature type="binding site" evidence="12">
    <location>
        <position position="318"/>
    </location>
    <ligand>
        <name>Zn(2+)</name>
        <dbReference type="ChEBI" id="CHEBI:29105"/>
        <label>2</label>
    </ligand>
</feature>
<evidence type="ECO:0000256" key="3">
    <source>
        <dbReference type="ARBA" id="ARBA00022604"/>
    </source>
</evidence>
<evidence type="ECO:0000256" key="10">
    <source>
        <dbReference type="ARBA" id="ARBA00023242"/>
    </source>
</evidence>
<dbReference type="Gene3D" id="3.30.40.10">
    <property type="entry name" value="Zinc/RING finger domain, C3HC4 (zinc finger)"/>
    <property type="match status" value="1"/>
</dbReference>
<dbReference type="InterPro" id="IPR028651">
    <property type="entry name" value="ING_fam"/>
</dbReference>
<comment type="subunit">
    <text evidence="14">Component of an histone acetyltransferase complex. Interacts with H3K4me3 and to a lesser extent with H3K4me2.</text>
</comment>
<dbReference type="EMBL" id="KQ087244">
    <property type="protein sequence ID" value="KLT39967.1"/>
    <property type="molecule type" value="Genomic_DNA"/>
</dbReference>
<dbReference type="SMART" id="SM01408">
    <property type="entry name" value="ING"/>
    <property type="match status" value="1"/>
</dbReference>
<evidence type="ECO:0000259" key="16">
    <source>
        <dbReference type="PROSITE" id="PS50016"/>
    </source>
</evidence>
<keyword evidence="7 14" id="KW-0156">Chromatin regulator</keyword>
<feature type="binding site" evidence="12">
    <location>
        <position position="321"/>
    </location>
    <ligand>
        <name>Zn(2+)</name>
        <dbReference type="ChEBI" id="CHEBI:29105"/>
        <label>2</label>
    </ligand>
</feature>
<keyword evidence="5 13" id="KW-0863">Zinc-finger</keyword>
<evidence type="ECO:0000256" key="4">
    <source>
        <dbReference type="ARBA" id="ARBA00022723"/>
    </source>
</evidence>
<evidence type="ECO:0000313" key="18">
    <source>
        <dbReference type="Proteomes" id="UP000053611"/>
    </source>
</evidence>
<feature type="compositionally biased region" description="Acidic residues" evidence="15">
    <location>
        <begin position="251"/>
        <end position="262"/>
    </location>
</feature>
<evidence type="ECO:0000256" key="5">
    <source>
        <dbReference type="ARBA" id="ARBA00022771"/>
    </source>
</evidence>
<evidence type="ECO:0000256" key="12">
    <source>
        <dbReference type="PIRSR" id="PIRSR628651-51"/>
    </source>
</evidence>
<accession>A0A0J0XFZ0</accession>
<sequence length="344" mass="37409">MTTTPGLQVHPHFNHEEAAAVASEFVSTLDNLPGEVRFLLMEIQEKDERINSGRFCMLALLTLDLLNRINQRHYGLTKSIKGLTPTSAPAPASFPLPIPKDAPIPSAHLPAKDAQNIAKIQGEWTKIHQLQEEKVQLATRLERIVSRARERGKAEWGRVGGMDIDATEPVKLGDLGSADVLLPSTGLGSGSHKRSRKPAIPLAAAISAGTTGLLSRGNSRGGSPMAPPLPRAGSTLSNGRGRGRPKREALTPEEDAEGEEEEPIAEAMDVDNDDQIYCFCQQKSYGEMIGCDNDQCPYEWFHVKCVNIDGPLPETWYCPDCVKTLGLASSDGTTKSAMPRKRKK</sequence>
<reference evidence="17 18" key="1">
    <citation type="submission" date="2015-03" db="EMBL/GenBank/DDBJ databases">
        <title>Genomics and transcriptomics of the oil-accumulating basidiomycete yeast T. oleaginosus allow insights into substrate utilization and the diverse evolutionary trajectories of mating systems in fungi.</title>
        <authorList>
            <consortium name="DOE Joint Genome Institute"/>
            <person name="Kourist R."/>
            <person name="Kracht O."/>
            <person name="Bracharz F."/>
            <person name="Lipzen A."/>
            <person name="Nolan M."/>
            <person name="Ohm R."/>
            <person name="Grigoriev I."/>
            <person name="Sun S."/>
            <person name="Heitman J."/>
            <person name="Bruck T."/>
            <person name="Nowrousian M."/>
        </authorList>
    </citation>
    <scope>NUCLEOTIDE SEQUENCE [LARGE SCALE GENOMIC DNA]</scope>
    <source>
        <strain evidence="17 18">IBC0246</strain>
    </source>
</reference>
<feature type="binding site" evidence="12">
    <location>
        <position position="302"/>
    </location>
    <ligand>
        <name>Zn(2+)</name>
        <dbReference type="ChEBI" id="CHEBI:29105"/>
        <label>1</label>
    </ligand>
</feature>
<gene>
    <name evidence="17" type="ORF">CC85DRAFT_278499</name>
</gene>
<dbReference type="GO" id="GO:0008270">
    <property type="term" value="F:zinc ion binding"/>
    <property type="evidence" value="ECO:0007669"/>
    <property type="project" value="UniProtKB-KW"/>
</dbReference>
<dbReference type="CDD" id="cd15505">
    <property type="entry name" value="PHD_ING"/>
    <property type="match status" value="1"/>
</dbReference>
<protein>
    <recommendedName>
        <fullName evidence="14">Chromatin modification-related protein</fullName>
    </recommendedName>
</protein>
<feature type="compositionally biased region" description="Low complexity" evidence="15">
    <location>
        <begin position="213"/>
        <end position="223"/>
    </location>
</feature>
<dbReference type="GO" id="GO:0006325">
    <property type="term" value="P:chromatin organization"/>
    <property type="evidence" value="ECO:0007669"/>
    <property type="project" value="UniProtKB-KW"/>
</dbReference>
<dbReference type="Gene3D" id="6.10.140.1740">
    <property type="match status" value="1"/>
</dbReference>
<dbReference type="SUPFAM" id="SSF57903">
    <property type="entry name" value="FYVE/PHD zinc finger"/>
    <property type="match status" value="1"/>
</dbReference>
<dbReference type="OrthoDB" id="5411773at2759"/>
<organism evidence="17 18">
    <name type="scientific">Cutaneotrichosporon oleaginosum</name>
    <dbReference type="NCBI Taxonomy" id="879819"/>
    <lineage>
        <taxon>Eukaryota</taxon>
        <taxon>Fungi</taxon>
        <taxon>Dikarya</taxon>
        <taxon>Basidiomycota</taxon>
        <taxon>Agaricomycotina</taxon>
        <taxon>Tremellomycetes</taxon>
        <taxon>Trichosporonales</taxon>
        <taxon>Trichosporonaceae</taxon>
        <taxon>Cutaneotrichosporon</taxon>
    </lineage>
</organism>
<dbReference type="AlphaFoldDB" id="A0A0J0XFZ0"/>
<feature type="site" description="Histone H3K4me3 binding" evidence="11">
    <location>
        <position position="288"/>
    </location>
</feature>
<keyword evidence="8" id="KW-0805">Transcription regulation</keyword>
<evidence type="ECO:0000256" key="2">
    <source>
        <dbReference type="ARBA" id="ARBA00010210"/>
    </source>
</evidence>
<dbReference type="InterPro" id="IPR024610">
    <property type="entry name" value="ING_N_histone-binding"/>
</dbReference>
<feature type="domain" description="PHD-type" evidence="16">
    <location>
        <begin position="275"/>
        <end position="324"/>
    </location>
</feature>
<feature type="binding site" evidence="12">
    <location>
        <position position="278"/>
    </location>
    <ligand>
        <name>Zn(2+)</name>
        <dbReference type="ChEBI" id="CHEBI:29105"/>
        <label>1</label>
    </ligand>
</feature>
<dbReference type="InterPro" id="IPR019786">
    <property type="entry name" value="Zinc_finger_PHD-type_CS"/>
</dbReference>
<dbReference type="PANTHER" id="PTHR10333:SF103">
    <property type="entry name" value="INHIBITOR OF GROWTH PROTEIN 3"/>
    <property type="match status" value="1"/>
</dbReference>
<dbReference type="Proteomes" id="UP000053611">
    <property type="component" value="Unassembled WGS sequence"/>
</dbReference>
<evidence type="ECO:0000256" key="15">
    <source>
        <dbReference type="SAM" id="MobiDB-lite"/>
    </source>
</evidence>
<dbReference type="PROSITE" id="PS01359">
    <property type="entry name" value="ZF_PHD_1"/>
    <property type="match status" value="1"/>
</dbReference>
<dbReference type="GO" id="GO:0000785">
    <property type="term" value="C:chromatin"/>
    <property type="evidence" value="ECO:0007669"/>
    <property type="project" value="UniProtKB-ARBA"/>
</dbReference>
<feature type="binding site" evidence="12">
    <location>
        <position position="305"/>
    </location>
    <ligand>
        <name>Zn(2+)</name>
        <dbReference type="ChEBI" id="CHEBI:29105"/>
        <label>1</label>
    </ligand>
</feature>
<evidence type="ECO:0000256" key="6">
    <source>
        <dbReference type="ARBA" id="ARBA00022833"/>
    </source>
</evidence>
<keyword evidence="3" id="KW-0341">Growth regulation</keyword>
<dbReference type="InterPro" id="IPR011011">
    <property type="entry name" value="Znf_FYVE_PHD"/>
</dbReference>
<evidence type="ECO:0000256" key="1">
    <source>
        <dbReference type="ARBA" id="ARBA00004123"/>
    </source>
</evidence>
<dbReference type="InterPro" id="IPR019787">
    <property type="entry name" value="Znf_PHD-finger"/>
</dbReference>
<evidence type="ECO:0000256" key="8">
    <source>
        <dbReference type="ARBA" id="ARBA00023015"/>
    </source>
</evidence>
<keyword evidence="18" id="KW-1185">Reference proteome</keyword>
<dbReference type="STRING" id="879819.A0A0J0XFZ0"/>
<keyword evidence="6 12" id="KW-0862">Zinc</keyword>
<keyword evidence="4 12" id="KW-0479">Metal-binding</keyword>
<evidence type="ECO:0000313" key="17">
    <source>
        <dbReference type="EMBL" id="KLT39967.1"/>
    </source>
</evidence>
<feature type="site" description="Histone H3K4me3 binding" evidence="11">
    <location>
        <position position="292"/>
    </location>
</feature>
<feature type="binding site" evidence="12">
    <location>
        <position position="296"/>
    </location>
    <ligand>
        <name>Zn(2+)</name>
        <dbReference type="ChEBI" id="CHEBI:29105"/>
        <label>2</label>
    </ligand>
</feature>
<dbReference type="PANTHER" id="PTHR10333">
    <property type="entry name" value="INHIBITOR OF GROWTH PROTEIN"/>
    <property type="match status" value="1"/>
</dbReference>
<dbReference type="SMART" id="SM00249">
    <property type="entry name" value="PHD"/>
    <property type="match status" value="1"/>
</dbReference>
<keyword evidence="10 14" id="KW-0539">Nucleus</keyword>
<comment type="similarity">
    <text evidence="2 14">Belongs to the ING family.</text>
</comment>
<comment type="domain">
    <text evidence="14">The PHD-type zinc finger mediates the binding to H3K4me3.</text>
</comment>
<feature type="region of interest" description="Disordered" evidence="15">
    <location>
        <begin position="213"/>
        <end position="262"/>
    </location>
</feature>
<evidence type="ECO:0000256" key="14">
    <source>
        <dbReference type="RuleBase" id="RU361213"/>
    </source>
</evidence>
<feature type="site" description="Histone H3K4me3 binding" evidence="11">
    <location>
        <position position="300"/>
    </location>
</feature>
<dbReference type="PROSITE" id="PS50016">
    <property type="entry name" value="ZF_PHD_2"/>
    <property type="match status" value="1"/>
</dbReference>
<feature type="binding site" evidence="12">
    <location>
        <position position="280"/>
    </location>
    <ligand>
        <name>Zn(2+)</name>
        <dbReference type="ChEBI" id="CHEBI:29105"/>
        <label>1</label>
    </ligand>
</feature>
<keyword evidence="9" id="KW-0804">Transcription</keyword>
<evidence type="ECO:0000256" key="9">
    <source>
        <dbReference type="ARBA" id="ARBA00023163"/>
    </source>
</evidence>
<dbReference type="InterPro" id="IPR001965">
    <property type="entry name" value="Znf_PHD"/>
</dbReference>
<comment type="function">
    <text evidence="14">Component of an histone acetyltransferase complex.</text>
</comment>
<dbReference type="CDD" id="cd16858">
    <property type="entry name" value="ING_ING3_Yng2p"/>
    <property type="match status" value="1"/>
</dbReference>
<dbReference type="Pfam" id="PF12998">
    <property type="entry name" value="ING"/>
    <property type="match status" value="2"/>
</dbReference>
<feature type="binding site" evidence="12">
    <location>
        <position position="291"/>
    </location>
    <ligand>
        <name>Zn(2+)</name>
        <dbReference type="ChEBI" id="CHEBI:29105"/>
        <label>2</label>
    </ligand>
</feature>
<evidence type="ECO:0000256" key="11">
    <source>
        <dbReference type="PIRSR" id="PIRSR628651-50"/>
    </source>
</evidence>
<evidence type="ECO:0000256" key="13">
    <source>
        <dbReference type="PROSITE-ProRule" id="PRU00146"/>
    </source>
</evidence>
<dbReference type="GO" id="GO:0005634">
    <property type="term" value="C:nucleus"/>
    <property type="evidence" value="ECO:0007669"/>
    <property type="project" value="UniProtKB-SubCell"/>
</dbReference>
<comment type="subcellular location">
    <subcellularLocation>
        <location evidence="1 14">Nucleus</location>
    </subcellularLocation>
</comment>
<name>A0A0J0XFZ0_9TREE</name>